<protein>
    <recommendedName>
        <fullName evidence="3">LamG-like jellyroll fold domain-containing protein</fullName>
    </recommendedName>
</protein>
<dbReference type="KEGG" id="aaf:AURANDRAFT_69312"/>
<sequence>FALRVHGTSASLYVELWGGDTGVALSGSDDGGWHHYCLTYDGSGWVLYFDGSQAATATAALDTGSDRPLQIGRFDSDYYLDGSIDEVYVYASALDEASIQVLYDAGSTAAPTAAPTTAPTTALLAAGVRYSFDAVAGASVPEASGEPALAGTIVGEHALAVGVDGGGAVDLSGGHVEFPAEVTSGVLGSAPRTLCLWALRRGGGALASYGGDDDGPTGSAFGLGFTGDAFETWFRGDTRTHVAVVAGEGAWHHYCLAFGAAEGATLYFDGDVAGAHAPAEPLVTLDDEPLRVGAWTKAGYEFDGVVDGFELHEVALGPARVRALYESTTAVMPPSAAPSSAPTIAPTIAPTAAPSTSPTPAPTIAPTAAPTAAPTTAPTTALLAAGVRYSFDAVAGASVPEASGEPALAGTIVGEHALAVGVDGGGAVDLSGGHVEFPAEVTSGVLGSAPRTLCLWALRRGGGALASYGGDDDGPTGSAFGLGFTGDAFETWFR</sequence>
<accession>F0YSD1</accession>
<proteinExistence type="predicted"/>
<dbReference type="Gene3D" id="2.60.120.200">
    <property type="match status" value="2"/>
</dbReference>
<dbReference type="InterPro" id="IPR013320">
    <property type="entry name" value="ConA-like_dom_sf"/>
</dbReference>
<organism evidence="2">
    <name type="scientific">Aureococcus anophagefferens</name>
    <name type="common">Harmful bloom alga</name>
    <dbReference type="NCBI Taxonomy" id="44056"/>
    <lineage>
        <taxon>Eukaryota</taxon>
        <taxon>Sar</taxon>
        <taxon>Stramenopiles</taxon>
        <taxon>Ochrophyta</taxon>
        <taxon>Pelagophyceae</taxon>
        <taxon>Pelagomonadales</taxon>
        <taxon>Pelagomonadaceae</taxon>
        <taxon>Aureococcus</taxon>
    </lineage>
</organism>
<dbReference type="Proteomes" id="UP000002729">
    <property type="component" value="Unassembled WGS sequence"/>
</dbReference>
<dbReference type="RefSeq" id="XP_009043323.1">
    <property type="nucleotide sequence ID" value="XM_009045075.1"/>
</dbReference>
<dbReference type="EMBL" id="GL833936">
    <property type="protein sequence ID" value="EGB01978.1"/>
    <property type="molecule type" value="Genomic_DNA"/>
</dbReference>
<feature type="non-terminal residue" evidence="1">
    <location>
        <position position="1"/>
    </location>
</feature>
<reference evidence="1 2" key="1">
    <citation type="journal article" date="2011" name="Proc. Natl. Acad. Sci. U.S.A.">
        <title>Niche of harmful alga Aureococcus anophagefferens revealed through ecogenomics.</title>
        <authorList>
            <person name="Gobler C.J."/>
            <person name="Berry D.L."/>
            <person name="Dyhrman S.T."/>
            <person name="Wilhelm S.W."/>
            <person name="Salamov A."/>
            <person name="Lobanov A.V."/>
            <person name="Zhang Y."/>
            <person name="Collier J.L."/>
            <person name="Wurch L.L."/>
            <person name="Kustka A.B."/>
            <person name="Dill B.D."/>
            <person name="Shah M."/>
            <person name="VerBerkmoes N.C."/>
            <person name="Kuo A."/>
            <person name="Terry A."/>
            <person name="Pangilinan J."/>
            <person name="Lindquist E.A."/>
            <person name="Lucas S."/>
            <person name="Paulsen I.T."/>
            <person name="Hattenrath-Lehmann T.K."/>
            <person name="Talmage S.C."/>
            <person name="Walker E.A."/>
            <person name="Koch F."/>
            <person name="Burson A.M."/>
            <person name="Marcoval M.A."/>
            <person name="Tang Y.Z."/>
            <person name="Lecleir G.R."/>
            <person name="Coyne K.J."/>
            <person name="Berg G.M."/>
            <person name="Bertrand E.M."/>
            <person name="Saito M.A."/>
            <person name="Gladyshev V.N."/>
            <person name="Grigoriev I.V."/>
        </authorList>
    </citation>
    <scope>NUCLEOTIDE SEQUENCE [LARGE SCALE GENOMIC DNA]</scope>
    <source>
        <strain evidence="2">CCMP 1984</strain>
    </source>
</reference>
<dbReference type="GeneID" id="20227407"/>
<evidence type="ECO:0008006" key="3">
    <source>
        <dbReference type="Google" id="ProtNLM"/>
    </source>
</evidence>
<keyword evidence="2" id="KW-1185">Reference proteome</keyword>
<dbReference type="InParanoid" id="F0YSD1"/>
<name>F0YSD1_AURAN</name>
<gene>
    <name evidence="1" type="ORF">AURANDRAFT_69312</name>
</gene>
<evidence type="ECO:0000313" key="1">
    <source>
        <dbReference type="EMBL" id="EGB01978.1"/>
    </source>
</evidence>
<evidence type="ECO:0000313" key="2">
    <source>
        <dbReference type="Proteomes" id="UP000002729"/>
    </source>
</evidence>
<dbReference type="Pfam" id="PF13385">
    <property type="entry name" value="Laminin_G_3"/>
    <property type="match status" value="2"/>
</dbReference>
<feature type="non-terminal residue" evidence="1">
    <location>
        <position position="494"/>
    </location>
</feature>
<dbReference type="AlphaFoldDB" id="F0YSD1"/>
<dbReference type="SUPFAM" id="SSF49899">
    <property type="entry name" value="Concanavalin A-like lectins/glucanases"/>
    <property type="match status" value="2"/>
</dbReference>